<organism evidence="6 7">
    <name type="scientific">Jiangella anatolica</name>
    <dbReference type="NCBI Taxonomy" id="2670374"/>
    <lineage>
        <taxon>Bacteria</taxon>
        <taxon>Bacillati</taxon>
        <taxon>Actinomycetota</taxon>
        <taxon>Actinomycetes</taxon>
        <taxon>Jiangellales</taxon>
        <taxon>Jiangellaceae</taxon>
        <taxon>Jiangella</taxon>
    </lineage>
</organism>
<name>A0A2W2BNA9_9ACTN</name>
<dbReference type="GO" id="GO:0032993">
    <property type="term" value="C:protein-DNA complex"/>
    <property type="evidence" value="ECO:0007669"/>
    <property type="project" value="TreeGrafter"/>
</dbReference>
<sequence>MQRSHPVIDGRPRVELRQLRYFVTVAEELHFGRAAERLHIVQPAVSQQIGRLEREFGVRLFDRSSRRVRLTDDGRRLLAQARRVLAAAAETTALADELAGRTAVLRLGAAAGLERRVARGLAALRADRPDLGVELADGPVSAQLDALRRGDLDAVLVQGAVATDDELVASQEWCDEVVAALPAGHPHAGGDTVRVADLAGRPARLPAPQCDGPFHRLLAGAGVRPMPDRPAGTVERTLLELAGAADQWAPIPAGGPPPPAGVRTLRFDPPLPLPGLLVTPARMPAECRAGLATAFGGSDIIDYG</sequence>
<dbReference type="SUPFAM" id="SSF46785">
    <property type="entry name" value="Winged helix' DNA-binding domain"/>
    <property type="match status" value="1"/>
</dbReference>
<keyword evidence="7" id="KW-1185">Reference proteome</keyword>
<keyword evidence="4" id="KW-0804">Transcription</keyword>
<dbReference type="Gene3D" id="3.40.190.10">
    <property type="entry name" value="Periplasmic binding protein-like II"/>
    <property type="match status" value="2"/>
</dbReference>
<feature type="domain" description="HTH lysR-type" evidence="5">
    <location>
        <begin position="14"/>
        <end position="71"/>
    </location>
</feature>
<dbReference type="Gene3D" id="1.10.10.10">
    <property type="entry name" value="Winged helix-like DNA-binding domain superfamily/Winged helix DNA-binding domain"/>
    <property type="match status" value="1"/>
</dbReference>
<dbReference type="Proteomes" id="UP000248764">
    <property type="component" value="Unassembled WGS sequence"/>
</dbReference>
<accession>A0A2W2BNA9</accession>
<protein>
    <submittedName>
        <fullName evidence="6">LysR family transcriptional regulator</fullName>
    </submittedName>
</protein>
<dbReference type="InterPro" id="IPR000847">
    <property type="entry name" value="LysR_HTH_N"/>
</dbReference>
<gene>
    <name evidence="6" type="ORF">C1I92_19500</name>
</gene>
<dbReference type="PRINTS" id="PR00039">
    <property type="entry name" value="HTHLYSR"/>
</dbReference>
<dbReference type="SUPFAM" id="SSF53850">
    <property type="entry name" value="Periplasmic binding protein-like II"/>
    <property type="match status" value="1"/>
</dbReference>
<evidence type="ECO:0000256" key="1">
    <source>
        <dbReference type="ARBA" id="ARBA00009437"/>
    </source>
</evidence>
<dbReference type="PANTHER" id="PTHR30346:SF0">
    <property type="entry name" value="HCA OPERON TRANSCRIPTIONAL ACTIVATOR HCAR"/>
    <property type="match status" value="1"/>
</dbReference>
<dbReference type="FunFam" id="1.10.10.10:FF:000001">
    <property type="entry name" value="LysR family transcriptional regulator"/>
    <property type="match status" value="1"/>
</dbReference>
<evidence type="ECO:0000256" key="2">
    <source>
        <dbReference type="ARBA" id="ARBA00023015"/>
    </source>
</evidence>
<dbReference type="PANTHER" id="PTHR30346">
    <property type="entry name" value="TRANSCRIPTIONAL DUAL REGULATOR HCAR-RELATED"/>
    <property type="match status" value="1"/>
</dbReference>
<dbReference type="InterPro" id="IPR036390">
    <property type="entry name" value="WH_DNA-bd_sf"/>
</dbReference>
<keyword evidence="2" id="KW-0805">Transcription regulation</keyword>
<keyword evidence="3" id="KW-0238">DNA-binding</keyword>
<dbReference type="GO" id="GO:0003677">
    <property type="term" value="F:DNA binding"/>
    <property type="evidence" value="ECO:0007669"/>
    <property type="project" value="UniProtKB-KW"/>
</dbReference>
<evidence type="ECO:0000259" key="5">
    <source>
        <dbReference type="PROSITE" id="PS50931"/>
    </source>
</evidence>
<dbReference type="Pfam" id="PF00126">
    <property type="entry name" value="HTH_1"/>
    <property type="match status" value="1"/>
</dbReference>
<dbReference type="InterPro" id="IPR005119">
    <property type="entry name" value="LysR_subst-bd"/>
</dbReference>
<comment type="similarity">
    <text evidence="1">Belongs to the LysR transcriptional regulatory family.</text>
</comment>
<dbReference type="GO" id="GO:0003700">
    <property type="term" value="F:DNA-binding transcription factor activity"/>
    <property type="evidence" value="ECO:0007669"/>
    <property type="project" value="InterPro"/>
</dbReference>
<evidence type="ECO:0000313" key="7">
    <source>
        <dbReference type="Proteomes" id="UP000248764"/>
    </source>
</evidence>
<reference evidence="6 7" key="1">
    <citation type="submission" date="2018-01" db="EMBL/GenBank/DDBJ databases">
        <title>Draft genome sequence of Jiangella sp. GTF31.</title>
        <authorList>
            <person name="Sahin N."/>
            <person name="Ay H."/>
            <person name="Saygin H."/>
        </authorList>
    </citation>
    <scope>NUCLEOTIDE SEQUENCE [LARGE SCALE GENOMIC DNA]</scope>
    <source>
        <strain evidence="6 7">GTF31</strain>
    </source>
</reference>
<comment type="caution">
    <text evidence="6">The sequence shown here is derived from an EMBL/GenBank/DDBJ whole genome shotgun (WGS) entry which is preliminary data.</text>
</comment>
<evidence type="ECO:0000256" key="3">
    <source>
        <dbReference type="ARBA" id="ARBA00023125"/>
    </source>
</evidence>
<proteinExistence type="inferred from homology"/>
<dbReference type="EMBL" id="POTW01000050">
    <property type="protein sequence ID" value="PZF81814.1"/>
    <property type="molecule type" value="Genomic_DNA"/>
</dbReference>
<evidence type="ECO:0000256" key="4">
    <source>
        <dbReference type="ARBA" id="ARBA00023163"/>
    </source>
</evidence>
<dbReference type="AlphaFoldDB" id="A0A2W2BNA9"/>
<dbReference type="InterPro" id="IPR036388">
    <property type="entry name" value="WH-like_DNA-bd_sf"/>
</dbReference>
<dbReference type="PROSITE" id="PS50931">
    <property type="entry name" value="HTH_LYSR"/>
    <property type="match status" value="1"/>
</dbReference>
<dbReference type="Pfam" id="PF03466">
    <property type="entry name" value="LysR_substrate"/>
    <property type="match status" value="1"/>
</dbReference>
<evidence type="ECO:0000313" key="6">
    <source>
        <dbReference type="EMBL" id="PZF81814.1"/>
    </source>
</evidence>